<dbReference type="Proteomes" id="UP000075920">
    <property type="component" value="Unassembled WGS sequence"/>
</dbReference>
<evidence type="ECO:0000256" key="2">
    <source>
        <dbReference type="ARBA" id="ARBA00022723"/>
    </source>
</evidence>
<reference evidence="9" key="2">
    <citation type="submission" date="2020-05" db="UniProtKB">
        <authorList>
            <consortium name="EnsemblMetazoa"/>
        </authorList>
    </citation>
    <scope>IDENTIFICATION</scope>
    <source>
        <strain evidence="9">MINIMUS1</strain>
    </source>
</reference>
<feature type="domain" description="C2H2-type" evidence="8">
    <location>
        <begin position="110"/>
        <end position="138"/>
    </location>
</feature>
<evidence type="ECO:0000256" key="3">
    <source>
        <dbReference type="ARBA" id="ARBA00022737"/>
    </source>
</evidence>
<evidence type="ECO:0000256" key="4">
    <source>
        <dbReference type="ARBA" id="ARBA00022771"/>
    </source>
</evidence>
<keyword evidence="3" id="KW-0677">Repeat</keyword>
<keyword evidence="10" id="KW-1185">Reference proteome</keyword>
<evidence type="ECO:0000259" key="8">
    <source>
        <dbReference type="PROSITE" id="PS50157"/>
    </source>
</evidence>
<keyword evidence="5" id="KW-0862">Zinc</keyword>
<dbReference type="SMART" id="SM00355">
    <property type="entry name" value="ZnF_C2H2"/>
    <property type="match status" value="3"/>
</dbReference>
<dbReference type="Pfam" id="PF00096">
    <property type="entry name" value="zf-C2H2"/>
    <property type="match status" value="3"/>
</dbReference>
<keyword evidence="2" id="KW-0479">Metal-binding</keyword>
<dbReference type="EnsemblMetazoa" id="AMIN009885-RA">
    <property type="protein sequence ID" value="AMIN009885-PA"/>
    <property type="gene ID" value="AMIN009885"/>
</dbReference>
<evidence type="ECO:0000256" key="7">
    <source>
        <dbReference type="PROSITE-ProRule" id="PRU00042"/>
    </source>
</evidence>
<comment type="subcellular location">
    <subcellularLocation>
        <location evidence="1">Nucleus</location>
    </subcellularLocation>
</comment>
<feature type="domain" description="C2H2-type" evidence="8">
    <location>
        <begin position="81"/>
        <end position="108"/>
    </location>
</feature>
<accession>A0A182WHN1</accession>
<dbReference type="STRING" id="112268.A0A182WHN1"/>
<dbReference type="GO" id="GO:0000981">
    <property type="term" value="F:DNA-binding transcription factor activity, RNA polymerase II-specific"/>
    <property type="evidence" value="ECO:0007669"/>
    <property type="project" value="TreeGrafter"/>
</dbReference>
<name>A0A182WHN1_9DIPT</name>
<reference evidence="10" key="1">
    <citation type="submission" date="2013-03" db="EMBL/GenBank/DDBJ databases">
        <title>The Genome Sequence of Anopheles minimus MINIMUS1.</title>
        <authorList>
            <consortium name="The Broad Institute Genomics Platform"/>
            <person name="Neafsey D.E."/>
            <person name="Walton C."/>
            <person name="Walker B."/>
            <person name="Young S.K."/>
            <person name="Zeng Q."/>
            <person name="Gargeya S."/>
            <person name="Fitzgerald M."/>
            <person name="Haas B."/>
            <person name="Abouelleil A."/>
            <person name="Allen A.W."/>
            <person name="Alvarado L."/>
            <person name="Arachchi H.M."/>
            <person name="Berlin A.M."/>
            <person name="Chapman S.B."/>
            <person name="Gainer-Dewar J."/>
            <person name="Goldberg J."/>
            <person name="Griggs A."/>
            <person name="Gujja S."/>
            <person name="Hansen M."/>
            <person name="Howarth C."/>
            <person name="Imamovic A."/>
            <person name="Ireland A."/>
            <person name="Larimer J."/>
            <person name="McCowan C."/>
            <person name="Murphy C."/>
            <person name="Pearson M."/>
            <person name="Poon T.W."/>
            <person name="Priest M."/>
            <person name="Roberts A."/>
            <person name="Saif S."/>
            <person name="Shea T."/>
            <person name="Sisk P."/>
            <person name="Sykes S."/>
            <person name="Wortman J."/>
            <person name="Nusbaum C."/>
            <person name="Birren B."/>
        </authorList>
    </citation>
    <scope>NUCLEOTIDE SEQUENCE [LARGE SCALE GENOMIC DNA]</scope>
    <source>
        <strain evidence="10">MINIMUS1</strain>
    </source>
</reference>
<dbReference type="AlphaFoldDB" id="A0A182WHN1"/>
<keyword evidence="4 7" id="KW-0863">Zinc-finger</keyword>
<dbReference type="InterPro" id="IPR013087">
    <property type="entry name" value="Znf_C2H2_type"/>
</dbReference>
<dbReference type="PANTHER" id="PTHR24394:SF44">
    <property type="entry name" value="ZINC FINGER PROTEIN 271-LIKE"/>
    <property type="match status" value="1"/>
</dbReference>
<dbReference type="GO" id="GO:0008270">
    <property type="term" value="F:zinc ion binding"/>
    <property type="evidence" value="ECO:0007669"/>
    <property type="project" value="UniProtKB-KW"/>
</dbReference>
<feature type="domain" description="C2H2-type" evidence="8">
    <location>
        <begin position="52"/>
        <end position="75"/>
    </location>
</feature>
<evidence type="ECO:0000256" key="1">
    <source>
        <dbReference type="ARBA" id="ARBA00004123"/>
    </source>
</evidence>
<dbReference type="VEuPathDB" id="VectorBase:AMIN009885"/>
<dbReference type="PROSITE" id="PS50157">
    <property type="entry name" value="ZINC_FINGER_C2H2_2"/>
    <property type="match status" value="3"/>
</dbReference>
<protein>
    <recommendedName>
        <fullName evidence="8">C2H2-type domain-containing protein</fullName>
    </recommendedName>
</protein>
<dbReference type="GO" id="GO:0005634">
    <property type="term" value="C:nucleus"/>
    <property type="evidence" value="ECO:0007669"/>
    <property type="project" value="UniProtKB-SubCell"/>
</dbReference>
<organism evidence="9 10">
    <name type="scientific">Anopheles minimus</name>
    <dbReference type="NCBI Taxonomy" id="112268"/>
    <lineage>
        <taxon>Eukaryota</taxon>
        <taxon>Metazoa</taxon>
        <taxon>Ecdysozoa</taxon>
        <taxon>Arthropoda</taxon>
        <taxon>Hexapoda</taxon>
        <taxon>Insecta</taxon>
        <taxon>Pterygota</taxon>
        <taxon>Neoptera</taxon>
        <taxon>Endopterygota</taxon>
        <taxon>Diptera</taxon>
        <taxon>Nematocera</taxon>
        <taxon>Culicoidea</taxon>
        <taxon>Culicidae</taxon>
        <taxon>Anophelinae</taxon>
        <taxon>Anopheles</taxon>
    </lineage>
</organism>
<keyword evidence="6" id="KW-0539">Nucleus</keyword>
<evidence type="ECO:0000313" key="10">
    <source>
        <dbReference type="Proteomes" id="UP000075920"/>
    </source>
</evidence>
<dbReference type="InterPro" id="IPR036236">
    <property type="entry name" value="Znf_C2H2_sf"/>
</dbReference>
<dbReference type="Gene3D" id="3.30.160.60">
    <property type="entry name" value="Classic Zinc Finger"/>
    <property type="match status" value="2"/>
</dbReference>
<evidence type="ECO:0000256" key="5">
    <source>
        <dbReference type="ARBA" id="ARBA00022833"/>
    </source>
</evidence>
<sequence>MDWDRSLNPPAPSPVIHIRVPGKRKFHLCDRCGIMVNHIPSHIYIHKEDYIYSCPQCPVKAKSKTNLRDHIKTVHLRTVMKTCDICGKGFIHHKTYRYHMLNHQDEGKTIECVDCSKTFSNSIYLRDHINRVHKPDKKIKKKKSGEGIRRYVNIME</sequence>
<evidence type="ECO:0000256" key="6">
    <source>
        <dbReference type="ARBA" id="ARBA00023242"/>
    </source>
</evidence>
<evidence type="ECO:0000313" key="9">
    <source>
        <dbReference type="EnsemblMetazoa" id="AMIN009885-PA"/>
    </source>
</evidence>
<dbReference type="PANTHER" id="PTHR24394">
    <property type="entry name" value="ZINC FINGER PROTEIN"/>
    <property type="match status" value="1"/>
</dbReference>
<proteinExistence type="predicted"/>
<dbReference type="PROSITE" id="PS00028">
    <property type="entry name" value="ZINC_FINGER_C2H2_1"/>
    <property type="match status" value="2"/>
</dbReference>
<dbReference type="SUPFAM" id="SSF57667">
    <property type="entry name" value="beta-beta-alpha zinc fingers"/>
    <property type="match status" value="2"/>
</dbReference>